<dbReference type="Pfam" id="PF13377">
    <property type="entry name" value="Peripla_BP_3"/>
    <property type="match status" value="1"/>
</dbReference>
<dbReference type="SUPFAM" id="SSF47413">
    <property type="entry name" value="lambda repressor-like DNA-binding domains"/>
    <property type="match status" value="1"/>
</dbReference>
<dbReference type="InterPro" id="IPR000843">
    <property type="entry name" value="HTH_LacI"/>
</dbReference>
<name>A0A0M4H364_9MICO</name>
<dbReference type="SUPFAM" id="SSF53822">
    <property type="entry name" value="Periplasmic binding protein-like I"/>
    <property type="match status" value="1"/>
</dbReference>
<evidence type="ECO:0000313" key="2">
    <source>
        <dbReference type="Proteomes" id="UP000503164"/>
    </source>
</evidence>
<dbReference type="Gene3D" id="1.10.260.40">
    <property type="entry name" value="lambda repressor-like DNA-binding domains"/>
    <property type="match status" value="1"/>
</dbReference>
<accession>A0A0M4H364</accession>
<geneLocation type="plasmid" evidence="1 2">
    <name>pCM2_1101</name>
</geneLocation>
<dbReference type="PANTHER" id="PTHR30146:SF109">
    <property type="entry name" value="HTH-TYPE TRANSCRIPTIONAL REGULATOR GALS"/>
    <property type="match status" value="1"/>
</dbReference>
<dbReference type="Pfam" id="PF00356">
    <property type="entry name" value="LacI"/>
    <property type="match status" value="1"/>
</dbReference>
<protein>
    <submittedName>
        <fullName evidence="1">LacI family transcriptional regulator</fullName>
    </submittedName>
</protein>
<dbReference type="SMART" id="SM00354">
    <property type="entry name" value="HTH_LACI"/>
    <property type="match status" value="1"/>
</dbReference>
<keyword evidence="2" id="KW-1185">Reference proteome</keyword>
<sequence>MPTAPADRPANLDDVARAAGVSAPTVSRVITGAARVSADKTERVKKAIQELGYRPNPAARALANGRSQVIAVLAGDTSRYGYAETLRGVEVSARASGYLVSIAVIDSVDPAEVGTAVDFALQQAVAGVVVLKFDPQGVAALTAVPPSLPTVAISGEIAGTVPQAVIDEAAGSAALTRHMLELGHDTVHYVRVPPSGKEDGRTTGWRRTLAEHGITEPPIRDATWEPSSGRVIGRQLAQDGVTAVLCGNDEIAMGVIRGLADEGLSVPDNVSVAGFDDHPIAQLFSPALTTARQDFAALGTRAFGQLESLIAGEETELLTSAEAIVVARESTGPAPRRPSGWNTLAP</sequence>
<dbReference type="GO" id="GO:0003700">
    <property type="term" value="F:DNA-binding transcription factor activity"/>
    <property type="evidence" value="ECO:0007669"/>
    <property type="project" value="TreeGrafter"/>
</dbReference>
<dbReference type="CDD" id="cd01574">
    <property type="entry name" value="PBP1_LacI"/>
    <property type="match status" value="1"/>
</dbReference>
<dbReference type="KEGG" id="ccap:AES38_15070"/>
<dbReference type="PANTHER" id="PTHR30146">
    <property type="entry name" value="LACI-RELATED TRANSCRIPTIONAL REPRESSOR"/>
    <property type="match status" value="1"/>
</dbReference>
<dbReference type="Gene3D" id="3.40.50.2300">
    <property type="match status" value="2"/>
</dbReference>
<organism evidence="1 2">
    <name type="scientific">Clavibacter capsici</name>
    <dbReference type="NCBI Taxonomy" id="1874630"/>
    <lineage>
        <taxon>Bacteria</taxon>
        <taxon>Bacillati</taxon>
        <taxon>Actinomycetota</taxon>
        <taxon>Actinomycetes</taxon>
        <taxon>Micrococcales</taxon>
        <taxon>Microbacteriaceae</taxon>
        <taxon>Clavibacter</taxon>
    </lineage>
</organism>
<dbReference type="PROSITE" id="PS50932">
    <property type="entry name" value="HTH_LACI_2"/>
    <property type="match status" value="1"/>
</dbReference>
<dbReference type="RefSeq" id="WP_053775929.1">
    <property type="nucleotide sequence ID" value="NZ_CP012575.1"/>
</dbReference>
<dbReference type="Proteomes" id="UP000503164">
    <property type="component" value="Plasmid pCM2_1101"/>
</dbReference>
<dbReference type="InterPro" id="IPR028082">
    <property type="entry name" value="Peripla_BP_I"/>
</dbReference>
<dbReference type="CDD" id="cd01392">
    <property type="entry name" value="HTH_LacI"/>
    <property type="match status" value="1"/>
</dbReference>
<dbReference type="InterPro" id="IPR046335">
    <property type="entry name" value="LacI/GalR-like_sensor"/>
</dbReference>
<keyword evidence="1" id="KW-0614">Plasmid</keyword>
<dbReference type="GO" id="GO:0000976">
    <property type="term" value="F:transcription cis-regulatory region binding"/>
    <property type="evidence" value="ECO:0007669"/>
    <property type="project" value="TreeGrafter"/>
</dbReference>
<reference evidence="1 2" key="1">
    <citation type="journal article" date="2020" name="Mol. Plant Pathol.">
        <title>Plasmid composition and the chpG gene determine the virulence level of Clavibacter capsici natural isolates in pepper.</title>
        <authorList>
            <person name="Hwang I.S."/>
            <person name="Lee H.M."/>
            <person name="Oh E.J."/>
            <person name="Lee S."/>
            <person name="Heu S."/>
            <person name="Oh C.S."/>
        </authorList>
    </citation>
    <scope>NUCLEOTIDE SEQUENCE [LARGE SCALE GENOMIC DNA]</scope>
    <source>
        <strain evidence="1 2">1101</strain>
    </source>
</reference>
<gene>
    <name evidence="1" type="ORF">GW570_14600</name>
</gene>
<evidence type="ECO:0000313" key="1">
    <source>
        <dbReference type="EMBL" id="QIS46422.1"/>
    </source>
</evidence>
<proteinExistence type="predicted"/>
<dbReference type="PROSITE" id="PS00356">
    <property type="entry name" value="HTH_LACI_1"/>
    <property type="match status" value="1"/>
</dbReference>
<dbReference type="EMBL" id="CP048050">
    <property type="protein sequence ID" value="QIS46422.1"/>
    <property type="molecule type" value="Genomic_DNA"/>
</dbReference>
<dbReference type="InterPro" id="IPR010982">
    <property type="entry name" value="Lambda_DNA-bd_dom_sf"/>
</dbReference>
<dbReference type="AlphaFoldDB" id="A0A0M4H364"/>